<protein>
    <submittedName>
        <fullName evidence="2">Uncharacterized protein</fullName>
    </submittedName>
</protein>
<reference evidence="2" key="1">
    <citation type="submission" date="2021-01" db="EMBL/GenBank/DDBJ databases">
        <authorList>
            <person name="Corre E."/>
            <person name="Pelletier E."/>
            <person name="Niang G."/>
            <person name="Scheremetjew M."/>
            <person name="Finn R."/>
            <person name="Kale V."/>
            <person name="Holt S."/>
            <person name="Cochrane G."/>
            <person name="Meng A."/>
            <person name="Brown T."/>
            <person name="Cohen L."/>
        </authorList>
    </citation>
    <scope>NUCLEOTIDE SEQUENCE</scope>
    <source>
        <strain evidence="2">PLY182g</strain>
    </source>
</reference>
<organism evidence="2">
    <name type="scientific">Coccolithus braarudii</name>
    <dbReference type="NCBI Taxonomy" id="221442"/>
    <lineage>
        <taxon>Eukaryota</taxon>
        <taxon>Haptista</taxon>
        <taxon>Haptophyta</taxon>
        <taxon>Prymnesiophyceae</taxon>
        <taxon>Coccolithales</taxon>
        <taxon>Coccolithaceae</taxon>
        <taxon>Coccolithus</taxon>
    </lineage>
</organism>
<dbReference type="EMBL" id="HBEY01021397">
    <property type="protein sequence ID" value="CAD8606903.1"/>
    <property type="molecule type" value="Transcribed_RNA"/>
</dbReference>
<feature type="region of interest" description="Disordered" evidence="1">
    <location>
        <begin position="1"/>
        <end position="49"/>
    </location>
</feature>
<proteinExistence type="predicted"/>
<evidence type="ECO:0000313" key="2">
    <source>
        <dbReference type="EMBL" id="CAD8606903.1"/>
    </source>
</evidence>
<feature type="compositionally biased region" description="Basic and acidic residues" evidence="1">
    <location>
        <begin position="22"/>
        <end position="40"/>
    </location>
</feature>
<feature type="compositionally biased region" description="Polar residues" evidence="1">
    <location>
        <begin position="1"/>
        <end position="10"/>
    </location>
</feature>
<gene>
    <name evidence="2" type="ORF">CPEL01642_LOCUS10238</name>
</gene>
<evidence type="ECO:0000256" key="1">
    <source>
        <dbReference type="SAM" id="MobiDB-lite"/>
    </source>
</evidence>
<sequence length="129" mass="14373">MPSCQGQEQGQEVRCTAVDGRPAGEDRMKDEASKTCRTELEAPQESDWGKLPKGTLVLDALHTNFLIKGKLVYGDNPETVEVPAEQVLHVFYEMAPYALPKTPKWAHITGAVQLSPQDYETSMAELRDR</sequence>
<name>A0A7S0LDL5_9EUKA</name>
<accession>A0A7S0LDL5</accession>
<dbReference type="AlphaFoldDB" id="A0A7S0LDL5"/>